<organism evidence="3 4">
    <name type="scientific">Neolewinella aurantiaca</name>
    <dbReference type="NCBI Taxonomy" id="2602767"/>
    <lineage>
        <taxon>Bacteria</taxon>
        <taxon>Pseudomonadati</taxon>
        <taxon>Bacteroidota</taxon>
        <taxon>Saprospiria</taxon>
        <taxon>Saprospirales</taxon>
        <taxon>Lewinellaceae</taxon>
        <taxon>Neolewinella</taxon>
    </lineage>
</organism>
<feature type="domain" description="Secretion system C-terminal sorting" evidence="2">
    <location>
        <begin position="268"/>
        <end position="340"/>
    </location>
</feature>
<reference evidence="3 4" key="1">
    <citation type="submission" date="2019-08" db="EMBL/GenBank/DDBJ databases">
        <title>Lewinella sp. strain SSH13 Genome sequencing and assembly.</title>
        <authorList>
            <person name="Kim I."/>
        </authorList>
    </citation>
    <scope>NUCLEOTIDE SEQUENCE [LARGE SCALE GENOMIC DNA]</scope>
    <source>
        <strain evidence="3 4">SSH13</strain>
    </source>
</reference>
<keyword evidence="1" id="KW-0732">Signal</keyword>
<name>A0A5C7FWI8_9BACT</name>
<feature type="signal peptide" evidence="1">
    <location>
        <begin position="1"/>
        <end position="21"/>
    </location>
</feature>
<dbReference type="AlphaFoldDB" id="A0A5C7FWI8"/>
<accession>A0A5C7FWI8</accession>
<sequence>MRVLYALLFLAILFSAAPATAQMSILFVEDSDDEFGNAETFANAIESVGYPNTFYNTIDSASGPSAEYMSGFDLVIWHTSTDGVGLELWNGADEDNQELVSFLDDGGRLWLVGLDFLFDRYAAPGPTFFEEGEFPYDYLGITSYNVQSQGNDGGLGVPAVAPDTNQVINDLPELTWQFPALNWVDGVDLRPEAAPLYRMAGDNYPLAEAICGVYHDNRTAKVVTYFFDLALVANDQLLQDAVRPVLSFFENFTTSTSANSVLQQDFAVFPNPATGSFSLRVDLENAAVVEVSLLDYLGRVVREPVQARQLPAGYNLVSELDLNNLANGTYFVKLTVEGKSGLRPLVVQN</sequence>
<feature type="chain" id="PRO_5022974919" evidence="1">
    <location>
        <begin position="22"/>
        <end position="349"/>
    </location>
</feature>
<evidence type="ECO:0000256" key="1">
    <source>
        <dbReference type="SAM" id="SignalP"/>
    </source>
</evidence>
<evidence type="ECO:0000313" key="4">
    <source>
        <dbReference type="Proteomes" id="UP000321907"/>
    </source>
</evidence>
<keyword evidence="4" id="KW-1185">Reference proteome</keyword>
<dbReference type="Pfam" id="PF18962">
    <property type="entry name" value="Por_Secre_tail"/>
    <property type="match status" value="1"/>
</dbReference>
<dbReference type="NCBIfam" id="TIGR04183">
    <property type="entry name" value="Por_Secre_tail"/>
    <property type="match status" value="1"/>
</dbReference>
<evidence type="ECO:0000259" key="2">
    <source>
        <dbReference type="Pfam" id="PF18962"/>
    </source>
</evidence>
<proteinExistence type="predicted"/>
<comment type="caution">
    <text evidence="3">The sequence shown here is derived from an EMBL/GenBank/DDBJ whole genome shotgun (WGS) entry which is preliminary data.</text>
</comment>
<evidence type="ECO:0000313" key="3">
    <source>
        <dbReference type="EMBL" id="TXF91025.1"/>
    </source>
</evidence>
<dbReference type="RefSeq" id="WP_147929482.1">
    <property type="nucleotide sequence ID" value="NZ_VOXD01000004.1"/>
</dbReference>
<dbReference type="EMBL" id="VOXD01000004">
    <property type="protein sequence ID" value="TXF91025.1"/>
    <property type="molecule type" value="Genomic_DNA"/>
</dbReference>
<dbReference type="OrthoDB" id="1347532at2"/>
<gene>
    <name evidence="3" type="ORF">FUA23_04265</name>
</gene>
<protein>
    <submittedName>
        <fullName evidence="3">T9SS type A sorting domain-containing protein</fullName>
    </submittedName>
</protein>
<dbReference type="Proteomes" id="UP000321907">
    <property type="component" value="Unassembled WGS sequence"/>
</dbReference>
<dbReference type="InterPro" id="IPR026444">
    <property type="entry name" value="Secre_tail"/>
</dbReference>